<dbReference type="Proteomes" id="UP000193920">
    <property type="component" value="Unassembled WGS sequence"/>
</dbReference>
<dbReference type="GO" id="GO:0016787">
    <property type="term" value="F:hydrolase activity"/>
    <property type="evidence" value="ECO:0007669"/>
    <property type="project" value="UniProtKB-KW"/>
</dbReference>
<feature type="domain" description="Chitin-binding type-1" evidence="8">
    <location>
        <begin position="80"/>
        <end position="124"/>
    </location>
</feature>
<evidence type="ECO:0000256" key="1">
    <source>
        <dbReference type="ARBA" id="ARBA00001941"/>
    </source>
</evidence>
<feature type="domain" description="Chitin-binding type-1" evidence="8">
    <location>
        <begin position="13"/>
        <end position="59"/>
    </location>
</feature>
<evidence type="ECO:0000256" key="7">
    <source>
        <dbReference type="PROSITE-ProRule" id="PRU00261"/>
    </source>
</evidence>
<dbReference type="Pfam" id="PF00187">
    <property type="entry name" value="Chitin_bind_1"/>
    <property type="match status" value="1"/>
</dbReference>
<feature type="disulfide bond" evidence="7">
    <location>
        <begin position="83"/>
        <end position="98"/>
    </location>
</feature>
<dbReference type="PROSITE" id="PS00026">
    <property type="entry name" value="CHIT_BIND_I_1"/>
    <property type="match status" value="1"/>
</dbReference>
<accession>A0A1Y2DF93</accession>
<dbReference type="PROSITE" id="PS50941">
    <property type="entry name" value="CHIT_BIND_I_2"/>
    <property type="match status" value="3"/>
</dbReference>
<evidence type="ECO:0000259" key="8">
    <source>
        <dbReference type="PROSITE" id="PS50941"/>
    </source>
</evidence>
<feature type="disulfide bond" evidence="7">
    <location>
        <begin position="92"/>
        <end position="104"/>
    </location>
</feature>
<feature type="disulfide bond" evidence="7">
    <location>
        <begin position="97"/>
        <end position="111"/>
    </location>
</feature>
<keyword evidence="7" id="KW-1015">Disulfide bond</keyword>
<dbReference type="GO" id="GO:0046872">
    <property type="term" value="F:metal ion binding"/>
    <property type="evidence" value="ECO:0007669"/>
    <property type="project" value="UniProtKB-KW"/>
</dbReference>
<dbReference type="InterPro" id="IPR001002">
    <property type="entry name" value="Chitin-bd_1"/>
</dbReference>
<evidence type="ECO:0000313" key="9">
    <source>
        <dbReference type="EMBL" id="ORY57953.1"/>
    </source>
</evidence>
<dbReference type="AlphaFoldDB" id="A0A1Y2DF93"/>
<evidence type="ECO:0000256" key="3">
    <source>
        <dbReference type="ARBA" id="ARBA00022723"/>
    </source>
</evidence>
<keyword evidence="6" id="KW-0119">Carbohydrate metabolism</keyword>
<evidence type="ECO:0000313" key="10">
    <source>
        <dbReference type="Proteomes" id="UP000193920"/>
    </source>
</evidence>
<comment type="caution">
    <text evidence="9">The sequence shown here is derived from an EMBL/GenBank/DDBJ whole genome shotgun (WGS) entry which is preliminary data.</text>
</comment>
<keyword evidence="10" id="KW-1185">Reference proteome</keyword>
<feature type="disulfide bond" evidence="7">
    <location>
        <begin position="241"/>
        <end position="255"/>
    </location>
</feature>
<feature type="domain" description="Chitin-binding type-1" evidence="8">
    <location>
        <begin position="224"/>
        <end position="268"/>
    </location>
</feature>
<dbReference type="Gene3D" id="3.30.60.10">
    <property type="entry name" value="Endochitinase-like"/>
    <property type="match status" value="3"/>
</dbReference>
<evidence type="ECO:0000256" key="4">
    <source>
        <dbReference type="ARBA" id="ARBA00022729"/>
    </source>
</evidence>
<dbReference type="PANTHER" id="PTHR46471:SF2">
    <property type="entry name" value="CHITIN DEACETYLASE-RELATED"/>
    <property type="match status" value="1"/>
</dbReference>
<evidence type="ECO:0000256" key="2">
    <source>
        <dbReference type="ARBA" id="ARBA00022669"/>
    </source>
</evidence>
<keyword evidence="4" id="KW-0732">Signal</keyword>
<evidence type="ECO:0000256" key="6">
    <source>
        <dbReference type="ARBA" id="ARBA00023277"/>
    </source>
</evidence>
<reference evidence="9 10" key="1">
    <citation type="submission" date="2016-08" db="EMBL/GenBank/DDBJ databases">
        <title>A Parts List for Fungal Cellulosomes Revealed by Comparative Genomics.</title>
        <authorList>
            <consortium name="DOE Joint Genome Institute"/>
            <person name="Haitjema C.H."/>
            <person name="Gilmore S.P."/>
            <person name="Henske J.K."/>
            <person name="Solomon K.V."/>
            <person name="De Groot R."/>
            <person name="Kuo A."/>
            <person name="Mondo S.J."/>
            <person name="Salamov A.A."/>
            <person name="Labutti K."/>
            <person name="Zhao Z."/>
            <person name="Chiniquy J."/>
            <person name="Barry K."/>
            <person name="Brewer H.M."/>
            <person name="Purvine S.O."/>
            <person name="Wright A.T."/>
            <person name="Boxma B."/>
            <person name="Van Alen T."/>
            <person name="Hackstein J.H."/>
            <person name="Baker S.E."/>
            <person name="Grigoriev I.V."/>
            <person name="O'Malley M.A."/>
        </authorList>
    </citation>
    <scope>NUCLEOTIDE SEQUENCE [LARGE SCALE GENOMIC DNA]</scope>
    <source>
        <strain evidence="9 10">G1</strain>
    </source>
</reference>
<comment type="caution">
    <text evidence="7">Lacks conserved residue(s) required for the propagation of feature annotation.</text>
</comment>
<dbReference type="STRING" id="1754190.A0A1Y2DF93"/>
<proteinExistence type="predicted"/>
<name>A0A1Y2DF93_9FUNG</name>
<dbReference type="PANTHER" id="PTHR46471">
    <property type="entry name" value="CHITIN DEACETYLASE"/>
    <property type="match status" value="1"/>
</dbReference>
<dbReference type="CDD" id="cd00035">
    <property type="entry name" value="ChtBD1"/>
    <property type="match status" value="1"/>
</dbReference>
<dbReference type="EMBL" id="MCOG01000068">
    <property type="protein sequence ID" value="ORY57953.1"/>
    <property type="molecule type" value="Genomic_DNA"/>
</dbReference>
<sequence length="343" mass="37943">LYFILAIINFSQALRCGEKFNNKKCPENQCCSYLGYCGRSKEYCDASYGCQSEYGRCSGNATTTTTTTTTLTSKPTTSNVIHCGPDYDDKMCPGDACCSESGQCSFDLESCGVGCQKGYGFCLPTNEFDRESCLECEDCLNCDESPIDKLLCPKTCFKNGNKRNETIEIEPCTMKDNELDKLEAIDLERLCSECNKCIDCSQFPDIAKKYPNACKRVSTDISTDGTCGPQYGNKVCPEYECCDESGHCASSQKSCGRGCQAGYGNCLPQVSGMCIACINCSYCDNEFDSLYCPSTCFRNPYESNLSKIDYKLKKYERKTNCPNINKLCYQKISYGGLIALVVN</sequence>
<feature type="non-terminal residue" evidence="9">
    <location>
        <position position="1"/>
    </location>
</feature>
<organism evidence="9 10">
    <name type="scientific">Neocallimastix californiae</name>
    <dbReference type="NCBI Taxonomy" id="1754190"/>
    <lineage>
        <taxon>Eukaryota</taxon>
        <taxon>Fungi</taxon>
        <taxon>Fungi incertae sedis</taxon>
        <taxon>Chytridiomycota</taxon>
        <taxon>Chytridiomycota incertae sedis</taxon>
        <taxon>Neocallimastigomycetes</taxon>
        <taxon>Neocallimastigales</taxon>
        <taxon>Neocallimastigaceae</taxon>
        <taxon>Neocallimastix</taxon>
    </lineage>
</organism>
<feature type="disulfide bond" evidence="7">
    <location>
        <begin position="16"/>
        <end position="31"/>
    </location>
</feature>
<dbReference type="InterPro" id="IPR018371">
    <property type="entry name" value="Chitin-binding_1_CS"/>
</dbReference>
<dbReference type="GO" id="GO:0008061">
    <property type="term" value="F:chitin binding"/>
    <property type="evidence" value="ECO:0007669"/>
    <property type="project" value="UniProtKB-UniRule"/>
</dbReference>
<keyword evidence="3" id="KW-0479">Metal-binding</keyword>
<keyword evidence="2 7" id="KW-0147">Chitin-binding</keyword>
<feature type="disulfide bond" evidence="7">
    <location>
        <begin position="227"/>
        <end position="242"/>
    </location>
</feature>
<feature type="disulfide bond" evidence="7">
    <location>
        <begin position="236"/>
        <end position="248"/>
    </location>
</feature>
<feature type="disulfide bond" evidence="7">
    <location>
        <begin position="30"/>
        <end position="44"/>
    </location>
</feature>
<gene>
    <name evidence="9" type="ORF">LY90DRAFT_644339</name>
</gene>
<keyword evidence="5" id="KW-0378">Hydrolase</keyword>
<protein>
    <recommendedName>
        <fullName evidence="8">Chitin-binding type-1 domain-containing protein</fullName>
    </recommendedName>
</protein>
<dbReference type="SUPFAM" id="SSF57016">
    <property type="entry name" value="Plant lectins/antimicrobial peptides"/>
    <property type="match status" value="3"/>
</dbReference>
<dbReference type="OrthoDB" id="2155191at2759"/>
<dbReference type="InterPro" id="IPR036861">
    <property type="entry name" value="Endochitinase-like_sf"/>
</dbReference>
<dbReference type="SMART" id="SM00270">
    <property type="entry name" value="ChtBD1"/>
    <property type="match status" value="3"/>
</dbReference>
<feature type="disulfide bond" evidence="7">
    <location>
        <begin position="25"/>
        <end position="37"/>
    </location>
</feature>
<evidence type="ECO:0000256" key="5">
    <source>
        <dbReference type="ARBA" id="ARBA00022801"/>
    </source>
</evidence>
<comment type="cofactor">
    <cofactor evidence="1">
        <name>Co(2+)</name>
        <dbReference type="ChEBI" id="CHEBI:48828"/>
    </cofactor>
</comment>